<evidence type="ECO:0000259" key="5">
    <source>
        <dbReference type="PROSITE" id="PS50893"/>
    </source>
</evidence>
<dbReference type="GO" id="GO:0005524">
    <property type="term" value="F:ATP binding"/>
    <property type="evidence" value="ECO:0007669"/>
    <property type="project" value="UniProtKB-KW"/>
</dbReference>
<dbReference type="PANTHER" id="PTHR43335:SF4">
    <property type="entry name" value="ABC TRANSPORTER, ATP-BINDING PROTEIN"/>
    <property type="match status" value="1"/>
</dbReference>
<comment type="caution">
    <text evidence="6">The sequence shown here is derived from an EMBL/GenBank/DDBJ whole genome shotgun (WGS) entry which is preliminary data.</text>
</comment>
<evidence type="ECO:0000256" key="2">
    <source>
        <dbReference type="ARBA" id="ARBA00022448"/>
    </source>
</evidence>
<proteinExistence type="inferred from homology"/>
<organism evidence="6 7">
    <name type="scientific">Inconstantimicrobium porci</name>
    <dbReference type="NCBI Taxonomy" id="2652291"/>
    <lineage>
        <taxon>Bacteria</taxon>
        <taxon>Bacillati</taxon>
        <taxon>Bacillota</taxon>
        <taxon>Clostridia</taxon>
        <taxon>Eubacteriales</taxon>
        <taxon>Clostridiaceae</taxon>
        <taxon>Inconstantimicrobium</taxon>
    </lineage>
</organism>
<sequence>MNVLDVNDICKSFDGKSILKNINLSIAEGEIIGLIGPNGAGKTTIMKMIAGLVPEDSGTIKVCGTLLNDDRNKYLSSFSSIIENPSFYEMLSGYDNLNFIRKVNNVSIEKMKNIIEFINIGDALKNKVRTYSLGMKQRLSLGIALLTEPKLLILDEPTNGLDPEGVMELRKLITESAKKNKMSVLISSHILTEIDKMCTRVLFIKDGQLIENEKVEKDKENQTIILTVKDIDVIYEKIKDIDILKKITTEDNRIYLYVNKNNTPKLMSILMKNSIEYENIEISNNSIEEIYKDIYLGEGKDE</sequence>
<dbReference type="PROSITE" id="PS00211">
    <property type="entry name" value="ABC_TRANSPORTER_1"/>
    <property type="match status" value="1"/>
</dbReference>
<dbReference type="PANTHER" id="PTHR43335">
    <property type="entry name" value="ABC TRANSPORTER, ATP-BINDING PROTEIN"/>
    <property type="match status" value="1"/>
</dbReference>
<dbReference type="InterPro" id="IPR027417">
    <property type="entry name" value="P-loop_NTPase"/>
</dbReference>
<dbReference type="EMBL" id="VULX01000017">
    <property type="protein sequence ID" value="MSR91864.1"/>
    <property type="molecule type" value="Genomic_DNA"/>
</dbReference>
<reference evidence="6 7" key="1">
    <citation type="submission" date="2019-08" db="EMBL/GenBank/DDBJ databases">
        <title>In-depth cultivation of the pig gut microbiome towards novel bacterial diversity and tailored functional studies.</title>
        <authorList>
            <person name="Wylensek D."/>
            <person name="Hitch T.C.A."/>
            <person name="Clavel T."/>
        </authorList>
    </citation>
    <scope>NUCLEOTIDE SEQUENCE [LARGE SCALE GENOMIC DNA]</scope>
    <source>
        <strain evidence="6 7">WCA-383-APC-5B</strain>
    </source>
</reference>
<name>A0A7X2MZD1_9CLOT</name>
<dbReference type="Gene3D" id="3.40.50.300">
    <property type="entry name" value="P-loop containing nucleotide triphosphate hydrolases"/>
    <property type="match status" value="1"/>
</dbReference>
<keyword evidence="4 6" id="KW-0067">ATP-binding</keyword>
<keyword evidence="2" id="KW-0813">Transport</keyword>
<dbReference type="AlphaFoldDB" id="A0A7X2MZD1"/>
<dbReference type="PROSITE" id="PS50893">
    <property type="entry name" value="ABC_TRANSPORTER_2"/>
    <property type="match status" value="1"/>
</dbReference>
<accession>A0A7X2MZD1</accession>
<protein>
    <submittedName>
        <fullName evidence="6">ABC transporter ATP-binding protein</fullName>
    </submittedName>
</protein>
<dbReference type="Pfam" id="PF00005">
    <property type="entry name" value="ABC_tran"/>
    <property type="match status" value="1"/>
</dbReference>
<gene>
    <name evidence="6" type="ORF">FYJ33_10720</name>
</gene>
<dbReference type="Proteomes" id="UP000460287">
    <property type="component" value="Unassembled WGS sequence"/>
</dbReference>
<dbReference type="InterPro" id="IPR003593">
    <property type="entry name" value="AAA+_ATPase"/>
</dbReference>
<evidence type="ECO:0000256" key="4">
    <source>
        <dbReference type="ARBA" id="ARBA00022840"/>
    </source>
</evidence>
<dbReference type="InterPro" id="IPR003439">
    <property type="entry name" value="ABC_transporter-like_ATP-bd"/>
</dbReference>
<comment type="similarity">
    <text evidence="1">Belongs to the ABC transporter superfamily.</text>
</comment>
<dbReference type="InterPro" id="IPR017871">
    <property type="entry name" value="ABC_transporter-like_CS"/>
</dbReference>
<evidence type="ECO:0000313" key="7">
    <source>
        <dbReference type="Proteomes" id="UP000460287"/>
    </source>
</evidence>
<dbReference type="SUPFAM" id="SSF52540">
    <property type="entry name" value="P-loop containing nucleoside triphosphate hydrolases"/>
    <property type="match status" value="1"/>
</dbReference>
<keyword evidence="7" id="KW-1185">Reference proteome</keyword>
<evidence type="ECO:0000313" key="6">
    <source>
        <dbReference type="EMBL" id="MSR91864.1"/>
    </source>
</evidence>
<dbReference type="SMART" id="SM00382">
    <property type="entry name" value="AAA"/>
    <property type="match status" value="1"/>
</dbReference>
<evidence type="ECO:0000256" key="1">
    <source>
        <dbReference type="ARBA" id="ARBA00005417"/>
    </source>
</evidence>
<dbReference type="RefSeq" id="WP_154531762.1">
    <property type="nucleotide sequence ID" value="NZ_JAQXTV010000154.1"/>
</dbReference>
<evidence type="ECO:0000256" key="3">
    <source>
        <dbReference type="ARBA" id="ARBA00022741"/>
    </source>
</evidence>
<feature type="domain" description="ABC transporter" evidence="5">
    <location>
        <begin position="4"/>
        <end position="231"/>
    </location>
</feature>
<keyword evidence="3" id="KW-0547">Nucleotide-binding</keyword>
<dbReference type="GO" id="GO:0016887">
    <property type="term" value="F:ATP hydrolysis activity"/>
    <property type="evidence" value="ECO:0007669"/>
    <property type="project" value="InterPro"/>
</dbReference>